<feature type="compositionally biased region" description="Low complexity" evidence="1">
    <location>
        <begin position="1"/>
        <end position="25"/>
    </location>
</feature>
<dbReference type="Gene3D" id="2.60.40.2030">
    <property type="match status" value="1"/>
</dbReference>
<feature type="region of interest" description="Disordered" evidence="1">
    <location>
        <begin position="1"/>
        <end position="38"/>
    </location>
</feature>
<dbReference type="EMBL" id="NXIG01000089">
    <property type="protein sequence ID" value="RXI25776.1"/>
    <property type="molecule type" value="Genomic_DNA"/>
</dbReference>
<feature type="compositionally biased region" description="Basic and acidic residues" evidence="1">
    <location>
        <begin position="26"/>
        <end position="38"/>
    </location>
</feature>
<feature type="non-terminal residue" evidence="2">
    <location>
        <position position="1"/>
    </location>
</feature>
<dbReference type="RefSeq" id="WP_206732028.1">
    <property type="nucleotide sequence ID" value="NZ_NXIG01000089.1"/>
</dbReference>
<comment type="caution">
    <text evidence="2">The sequence shown here is derived from an EMBL/GenBank/DDBJ whole genome shotgun (WGS) entry which is preliminary data.</text>
</comment>
<gene>
    <name evidence="2" type="ORF">CP962_14445</name>
</gene>
<reference evidence="2 3" key="1">
    <citation type="submission" date="2017-09" db="EMBL/GenBank/DDBJ databases">
        <title>Genomics of the genus Arcobacter.</title>
        <authorList>
            <person name="Perez-Cataluna A."/>
            <person name="Figueras M.J."/>
            <person name="Salas-Masso N."/>
        </authorList>
    </citation>
    <scope>NUCLEOTIDE SEQUENCE [LARGE SCALE GENOMIC DNA]</scope>
    <source>
        <strain evidence="2 3">CECT 7837</strain>
    </source>
</reference>
<name>A0AA94FA76_9BACT</name>
<dbReference type="SUPFAM" id="SSF141072">
    <property type="entry name" value="CalX-like"/>
    <property type="match status" value="1"/>
</dbReference>
<proteinExistence type="predicted"/>
<dbReference type="AlphaFoldDB" id="A0AA94FA76"/>
<protein>
    <submittedName>
        <fullName evidence="2">Uncharacterized protein</fullName>
    </submittedName>
</protein>
<evidence type="ECO:0000313" key="3">
    <source>
        <dbReference type="Proteomes" id="UP000290588"/>
    </source>
</evidence>
<dbReference type="InterPro" id="IPR038081">
    <property type="entry name" value="CalX-like_sf"/>
</dbReference>
<organism evidence="2 3">
    <name type="scientific">Arcobacter ellisii</name>
    <dbReference type="NCBI Taxonomy" id="913109"/>
    <lineage>
        <taxon>Bacteria</taxon>
        <taxon>Pseudomonadati</taxon>
        <taxon>Campylobacterota</taxon>
        <taxon>Epsilonproteobacteria</taxon>
        <taxon>Campylobacterales</taxon>
        <taxon>Arcobacteraceae</taxon>
        <taxon>Arcobacter</taxon>
    </lineage>
</organism>
<sequence length="158" mass="16839">ETVTITATTTDETIRTQTATGTGTNTDDKGPDAPIDKDVKANIEVSDAGSVKEADGVTLTYSVKLSNAAGSDVEVDLTTGGDATRGSDYENKLEFSYPVGTSHAHANEPRKANMPAHKTTVKGRVTYQKDWIPEKQDIPTISVPTTEDLLLAYTAYST</sequence>
<evidence type="ECO:0000256" key="1">
    <source>
        <dbReference type="SAM" id="MobiDB-lite"/>
    </source>
</evidence>
<feature type="non-terminal residue" evidence="2">
    <location>
        <position position="158"/>
    </location>
</feature>
<accession>A0AA94FA76</accession>
<evidence type="ECO:0000313" key="2">
    <source>
        <dbReference type="EMBL" id="RXI25776.1"/>
    </source>
</evidence>
<dbReference type="Proteomes" id="UP000290588">
    <property type="component" value="Unassembled WGS sequence"/>
</dbReference>